<name>A0A5A7R5F1_STRAF</name>
<feature type="compositionally biased region" description="Basic and acidic residues" evidence="1">
    <location>
        <begin position="146"/>
        <end position="155"/>
    </location>
</feature>
<feature type="compositionally biased region" description="Polar residues" evidence="1">
    <location>
        <begin position="1"/>
        <end position="11"/>
    </location>
</feature>
<feature type="region of interest" description="Disordered" evidence="1">
    <location>
        <begin position="1"/>
        <end position="155"/>
    </location>
</feature>
<keyword evidence="3" id="KW-1185">Reference proteome</keyword>
<feature type="compositionally biased region" description="Polar residues" evidence="1">
    <location>
        <begin position="24"/>
        <end position="59"/>
    </location>
</feature>
<sequence>MTIKSRSNSDLSPSPPFSQTQSPDTLSQPQNPQSPNKNSKPAPNQKDSLARFPSTSSRPFFQPVRVGVSCNSSTQSSKLRNRPPTGCPLSFPQPLPTNQPGPIDQPCTNSASSRETGLNGPASKKTPISLPPQGPNGCSPLTRSRTPKEDLGRPDLEYVSIREHRTETLDSKPDFTAQQCSIGQLALAELAGPTLTAFKAEERLVSSNPIFSSNIRQNRSIASSVRPDFRKDVMSELQHSTVFLRMLLNTPTEQSRSPHLPYMSIKAD</sequence>
<evidence type="ECO:0000313" key="3">
    <source>
        <dbReference type="Proteomes" id="UP000325081"/>
    </source>
</evidence>
<keyword evidence="2" id="KW-0645">Protease</keyword>
<feature type="compositionally biased region" description="Polar residues" evidence="1">
    <location>
        <begin position="69"/>
        <end position="78"/>
    </location>
</feature>
<protein>
    <submittedName>
        <fullName evidence="2">CLP protease proteolytic subunit 6</fullName>
    </submittedName>
</protein>
<proteinExistence type="predicted"/>
<dbReference type="GO" id="GO:0008233">
    <property type="term" value="F:peptidase activity"/>
    <property type="evidence" value="ECO:0007669"/>
    <property type="project" value="UniProtKB-KW"/>
</dbReference>
<evidence type="ECO:0000313" key="2">
    <source>
        <dbReference type="EMBL" id="GER51531.1"/>
    </source>
</evidence>
<evidence type="ECO:0000256" key="1">
    <source>
        <dbReference type="SAM" id="MobiDB-lite"/>
    </source>
</evidence>
<dbReference type="GO" id="GO:0006508">
    <property type="term" value="P:proteolysis"/>
    <property type="evidence" value="ECO:0007669"/>
    <property type="project" value="UniProtKB-KW"/>
</dbReference>
<dbReference type="EMBL" id="BKCP01009737">
    <property type="protein sequence ID" value="GER51531.1"/>
    <property type="molecule type" value="Genomic_DNA"/>
</dbReference>
<dbReference type="Proteomes" id="UP000325081">
    <property type="component" value="Unassembled WGS sequence"/>
</dbReference>
<dbReference type="AlphaFoldDB" id="A0A5A7R5F1"/>
<reference evidence="3" key="1">
    <citation type="journal article" date="2019" name="Curr. Biol.">
        <title>Genome Sequence of Striga asiatica Provides Insight into the Evolution of Plant Parasitism.</title>
        <authorList>
            <person name="Yoshida S."/>
            <person name="Kim S."/>
            <person name="Wafula E.K."/>
            <person name="Tanskanen J."/>
            <person name="Kim Y.M."/>
            <person name="Honaas L."/>
            <person name="Yang Z."/>
            <person name="Spallek T."/>
            <person name="Conn C.E."/>
            <person name="Ichihashi Y."/>
            <person name="Cheong K."/>
            <person name="Cui S."/>
            <person name="Der J.P."/>
            <person name="Gundlach H."/>
            <person name="Jiao Y."/>
            <person name="Hori C."/>
            <person name="Ishida J.K."/>
            <person name="Kasahara H."/>
            <person name="Kiba T."/>
            <person name="Kim M.S."/>
            <person name="Koo N."/>
            <person name="Laohavisit A."/>
            <person name="Lee Y.H."/>
            <person name="Lumba S."/>
            <person name="McCourt P."/>
            <person name="Mortimer J.C."/>
            <person name="Mutuku J.M."/>
            <person name="Nomura T."/>
            <person name="Sasaki-Sekimoto Y."/>
            <person name="Seto Y."/>
            <person name="Wang Y."/>
            <person name="Wakatake T."/>
            <person name="Sakakibara H."/>
            <person name="Demura T."/>
            <person name="Yamaguchi S."/>
            <person name="Yoneyama K."/>
            <person name="Manabe R.I."/>
            <person name="Nelson D.C."/>
            <person name="Schulman A.H."/>
            <person name="Timko M.P."/>
            <person name="dePamphilis C.W."/>
            <person name="Choi D."/>
            <person name="Shirasu K."/>
        </authorList>
    </citation>
    <scope>NUCLEOTIDE SEQUENCE [LARGE SCALE GENOMIC DNA]</scope>
    <source>
        <strain evidence="3">cv. UVA1</strain>
    </source>
</reference>
<organism evidence="2 3">
    <name type="scientific">Striga asiatica</name>
    <name type="common">Asiatic witchweed</name>
    <name type="synonym">Buchnera asiatica</name>
    <dbReference type="NCBI Taxonomy" id="4170"/>
    <lineage>
        <taxon>Eukaryota</taxon>
        <taxon>Viridiplantae</taxon>
        <taxon>Streptophyta</taxon>
        <taxon>Embryophyta</taxon>
        <taxon>Tracheophyta</taxon>
        <taxon>Spermatophyta</taxon>
        <taxon>Magnoliopsida</taxon>
        <taxon>eudicotyledons</taxon>
        <taxon>Gunneridae</taxon>
        <taxon>Pentapetalae</taxon>
        <taxon>asterids</taxon>
        <taxon>lamiids</taxon>
        <taxon>Lamiales</taxon>
        <taxon>Orobanchaceae</taxon>
        <taxon>Buchnereae</taxon>
        <taxon>Striga</taxon>
    </lineage>
</organism>
<gene>
    <name evidence="2" type="ORF">STAS_28927</name>
</gene>
<feature type="compositionally biased region" description="Polar residues" evidence="1">
    <location>
        <begin position="100"/>
        <end position="116"/>
    </location>
</feature>
<accession>A0A5A7R5F1</accession>
<comment type="caution">
    <text evidence="2">The sequence shown here is derived from an EMBL/GenBank/DDBJ whole genome shotgun (WGS) entry which is preliminary data.</text>
</comment>
<keyword evidence="2" id="KW-0378">Hydrolase</keyword>